<reference evidence="4" key="4">
    <citation type="journal article" date="2008" name="Nucleic Acids Res.">
        <title>The rice annotation project database (RAP-DB): 2008 update.</title>
        <authorList>
            <consortium name="The rice annotation project (RAP)"/>
        </authorList>
    </citation>
    <scope>GENOME REANNOTATION</scope>
    <source>
        <strain evidence="4">cv. Nipponbare</strain>
    </source>
</reference>
<evidence type="ECO:0000313" key="2">
    <source>
        <dbReference type="EMBL" id="BAD03168.1"/>
    </source>
</evidence>
<evidence type="ECO:0000313" key="3">
    <source>
        <dbReference type="EMBL" id="BAD15624.1"/>
    </source>
</evidence>
<protein>
    <submittedName>
        <fullName evidence="3">Uncharacterized protein</fullName>
    </submittedName>
</protein>
<feature type="compositionally biased region" description="Acidic residues" evidence="1">
    <location>
        <begin position="74"/>
        <end position="88"/>
    </location>
</feature>
<reference evidence="4" key="3">
    <citation type="journal article" date="2005" name="Nature">
        <title>The map-based sequence of the rice genome.</title>
        <authorList>
            <consortium name="International rice genome sequencing project (IRGSP)"/>
            <person name="Matsumoto T."/>
            <person name="Wu J."/>
            <person name="Kanamori H."/>
            <person name="Katayose Y."/>
            <person name="Fujisawa M."/>
            <person name="Namiki N."/>
            <person name="Mizuno H."/>
            <person name="Yamamoto K."/>
            <person name="Antonio B.A."/>
            <person name="Baba T."/>
            <person name="Sakata K."/>
            <person name="Nagamura Y."/>
            <person name="Aoki H."/>
            <person name="Arikawa K."/>
            <person name="Arita K."/>
            <person name="Bito T."/>
            <person name="Chiden Y."/>
            <person name="Fujitsuka N."/>
            <person name="Fukunaka R."/>
            <person name="Hamada M."/>
            <person name="Harada C."/>
            <person name="Hayashi A."/>
            <person name="Hijishita S."/>
            <person name="Honda M."/>
            <person name="Hosokawa S."/>
            <person name="Ichikawa Y."/>
            <person name="Idonuma A."/>
            <person name="Iijima M."/>
            <person name="Ikeda M."/>
            <person name="Ikeno M."/>
            <person name="Ito K."/>
            <person name="Ito S."/>
            <person name="Ito T."/>
            <person name="Ito Y."/>
            <person name="Ito Y."/>
            <person name="Iwabuchi A."/>
            <person name="Kamiya K."/>
            <person name="Karasawa W."/>
            <person name="Kurita K."/>
            <person name="Katagiri S."/>
            <person name="Kikuta A."/>
            <person name="Kobayashi H."/>
            <person name="Kobayashi N."/>
            <person name="Machita K."/>
            <person name="Maehara T."/>
            <person name="Masukawa M."/>
            <person name="Mizubayashi T."/>
            <person name="Mukai Y."/>
            <person name="Nagasaki H."/>
            <person name="Nagata Y."/>
            <person name="Naito S."/>
            <person name="Nakashima M."/>
            <person name="Nakama Y."/>
            <person name="Nakamichi Y."/>
            <person name="Nakamura M."/>
            <person name="Meguro A."/>
            <person name="Negishi M."/>
            <person name="Ohta I."/>
            <person name="Ohta T."/>
            <person name="Okamoto M."/>
            <person name="Ono N."/>
            <person name="Saji S."/>
            <person name="Sakaguchi M."/>
            <person name="Sakai K."/>
            <person name="Shibata M."/>
            <person name="Shimokawa T."/>
            <person name="Song J."/>
            <person name="Takazaki Y."/>
            <person name="Terasawa K."/>
            <person name="Tsugane M."/>
            <person name="Tsuji K."/>
            <person name="Ueda S."/>
            <person name="Waki K."/>
            <person name="Yamagata H."/>
            <person name="Yamamoto M."/>
            <person name="Yamamoto S."/>
            <person name="Yamane H."/>
            <person name="Yoshiki S."/>
            <person name="Yoshihara R."/>
            <person name="Yukawa K."/>
            <person name="Zhong H."/>
            <person name="Yano M."/>
            <person name="Yuan Q."/>
            <person name="Ouyang S."/>
            <person name="Liu J."/>
            <person name="Jones K.M."/>
            <person name="Gansberger K."/>
            <person name="Moffat K."/>
            <person name="Hill J."/>
            <person name="Bera J."/>
            <person name="Fadrosh D."/>
            <person name="Jin S."/>
            <person name="Johri S."/>
            <person name="Kim M."/>
            <person name="Overton L."/>
            <person name="Reardon M."/>
            <person name="Tsitrin T."/>
            <person name="Vuong H."/>
            <person name="Weaver B."/>
            <person name="Ciecko A."/>
            <person name="Tallon L."/>
            <person name="Jackson J."/>
            <person name="Pai G."/>
            <person name="Aken S.V."/>
            <person name="Utterback T."/>
            <person name="Reidmuller S."/>
            <person name="Feldblyum T."/>
            <person name="Hsiao J."/>
            <person name="Zismann V."/>
            <person name="Iobst S."/>
            <person name="de Vazeille A.R."/>
            <person name="Buell C.R."/>
            <person name="Ying K."/>
            <person name="Li Y."/>
            <person name="Lu T."/>
            <person name="Huang Y."/>
            <person name="Zhao Q."/>
            <person name="Feng Q."/>
            <person name="Zhang L."/>
            <person name="Zhu J."/>
            <person name="Weng Q."/>
            <person name="Mu J."/>
            <person name="Lu Y."/>
            <person name="Fan D."/>
            <person name="Liu Y."/>
            <person name="Guan J."/>
            <person name="Zhang Y."/>
            <person name="Yu S."/>
            <person name="Liu X."/>
            <person name="Zhang Y."/>
            <person name="Hong G."/>
            <person name="Han B."/>
            <person name="Choisne N."/>
            <person name="Demange N."/>
            <person name="Orjeda G."/>
            <person name="Samain S."/>
            <person name="Cattolico L."/>
            <person name="Pelletier E."/>
            <person name="Couloux A."/>
            <person name="Segurens B."/>
            <person name="Wincker P."/>
            <person name="D'Hont A."/>
            <person name="Scarpelli C."/>
            <person name="Weissenbach J."/>
            <person name="Salanoubat M."/>
            <person name="Quetier F."/>
            <person name="Yu Y."/>
            <person name="Kim H.R."/>
            <person name="Rambo T."/>
            <person name="Currie J."/>
            <person name="Collura K."/>
            <person name="Luo M."/>
            <person name="Yang T."/>
            <person name="Ammiraju J.S.S."/>
            <person name="Engler F."/>
            <person name="Soderlund C."/>
            <person name="Wing R.A."/>
            <person name="Palmer L.E."/>
            <person name="de la Bastide M."/>
            <person name="Spiegel L."/>
            <person name="Nascimento L."/>
            <person name="Zutavern T."/>
            <person name="O'Shaughnessy A."/>
            <person name="Dike S."/>
            <person name="Dedhia N."/>
            <person name="Preston R."/>
            <person name="Balija V."/>
            <person name="McCombie W.R."/>
            <person name="Chow T."/>
            <person name="Chen H."/>
            <person name="Chung M."/>
            <person name="Chen C."/>
            <person name="Shaw J."/>
            <person name="Wu H."/>
            <person name="Hsiao K."/>
            <person name="Chao Y."/>
            <person name="Chu M."/>
            <person name="Cheng C."/>
            <person name="Hour A."/>
            <person name="Lee P."/>
            <person name="Lin S."/>
            <person name="Lin Y."/>
            <person name="Liou J."/>
            <person name="Liu S."/>
            <person name="Hsing Y."/>
            <person name="Raghuvanshi S."/>
            <person name="Mohanty A."/>
            <person name="Bharti A.K."/>
            <person name="Gaur A."/>
            <person name="Gupta V."/>
            <person name="Kumar D."/>
            <person name="Ravi V."/>
            <person name="Vij S."/>
            <person name="Kapur A."/>
            <person name="Khurana P."/>
            <person name="Khurana P."/>
            <person name="Khurana J.P."/>
            <person name="Tyagi A.K."/>
            <person name="Gaikwad K."/>
            <person name="Singh A."/>
            <person name="Dalal V."/>
            <person name="Srivastava S."/>
            <person name="Dixit A."/>
            <person name="Pal A.K."/>
            <person name="Ghazi I.A."/>
            <person name="Yadav M."/>
            <person name="Pandit A."/>
            <person name="Bhargava A."/>
            <person name="Sureshbabu K."/>
            <person name="Batra K."/>
            <person name="Sharma T.R."/>
            <person name="Mohapatra T."/>
            <person name="Singh N.K."/>
            <person name="Messing J."/>
            <person name="Nelson A.B."/>
            <person name="Fuks G."/>
            <person name="Kavchok S."/>
            <person name="Keizer G."/>
            <person name="Linton E."/>
            <person name="Llaca V."/>
            <person name="Song R."/>
            <person name="Tanyolac B."/>
            <person name="Young S."/>
            <person name="Ho-Il K."/>
            <person name="Hahn J.H."/>
            <person name="Sangsakoo G."/>
            <person name="Vanavichit A."/>
            <person name="de Mattos Luiz.A.T."/>
            <person name="Zimmer P.D."/>
            <person name="Malone G."/>
            <person name="Dellagostin O."/>
            <person name="de Oliveira A.C."/>
            <person name="Bevan M."/>
            <person name="Bancroft I."/>
            <person name="Minx P."/>
            <person name="Cordum H."/>
            <person name="Wilson R."/>
            <person name="Cheng Z."/>
            <person name="Jin W."/>
            <person name="Jiang J."/>
            <person name="Leong S.A."/>
            <person name="Iwama H."/>
            <person name="Gojobori T."/>
            <person name="Itoh T."/>
            <person name="Niimura Y."/>
            <person name="Fujii Y."/>
            <person name="Habara T."/>
            <person name="Sakai H."/>
            <person name="Sato Y."/>
            <person name="Wilson G."/>
            <person name="Kumar K."/>
            <person name="McCouch S."/>
            <person name="Juretic N."/>
            <person name="Hoen D."/>
            <person name="Wright S."/>
            <person name="Bruskiewich R."/>
            <person name="Bureau T."/>
            <person name="Miyao A."/>
            <person name="Hirochika H."/>
            <person name="Nishikawa T."/>
            <person name="Kadowaki K."/>
            <person name="Sugiura M."/>
            <person name="Burr B."/>
            <person name="Sasaki T."/>
        </authorList>
    </citation>
    <scope>NUCLEOTIDE SEQUENCE [LARGE SCALE GENOMIC DNA]</scope>
    <source>
        <strain evidence="4">cv. Nipponbare</strain>
    </source>
</reference>
<feature type="region of interest" description="Disordered" evidence="1">
    <location>
        <begin position="1"/>
        <end position="27"/>
    </location>
</feature>
<feature type="region of interest" description="Disordered" evidence="1">
    <location>
        <begin position="69"/>
        <end position="137"/>
    </location>
</feature>
<dbReference type="EMBL" id="AP004568">
    <property type="protein sequence ID" value="BAD03168.1"/>
    <property type="molecule type" value="Genomic_DNA"/>
</dbReference>
<evidence type="ECO:0000313" key="4">
    <source>
        <dbReference type="Proteomes" id="UP000000763"/>
    </source>
</evidence>
<dbReference type="Proteomes" id="UP000000763">
    <property type="component" value="Chromosome 8"/>
</dbReference>
<dbReference type="AlphaFoldDB" id="Q6ZB39"/>
<reference evidence="2" key="1">
    <citation type="submission" date="2001-12" db="EMBL/GenBank/DDBJ databases">
        <title>Oryza sativa nipponbare(GA3) genomic DNA, chromosome 8, PAC clone:P0547A06.</title>
        <authorList>
            <person name="Sasaki T."/>
            <person name="Matsumoto T."/>
            <person name="Yamamoto K."/>
        </authorList>
    </citation>
    <scope>NUCLEOTIDE SEQUENCE</scope>
</reference>
<accession>Q6ZB39</accession>
<evidence type="ECO:0000256" key="1">
    <source>
        <dbReference type="SAM" id="MobiDB-lite"/>
    </source>
</evidence>
<organism evidence="3 4">
    <name type="scientific">Oryza sativa subsp. japonica</name>
    <name type="common">Rice</name>
    <dbReference type="NCBI Taxonomy" id="39947"/>
    <lineage>
        <taxon>Eukaryota</taxon>
        <taxon>Viridiplantae</taxon>
        <taxon>Streptophyta</taxon>
        <taxon>Embryophyta</taxon>
        <taxon>Tracheophyta</taxon>
        <taxon>Spermatophyta</taxon>
        <taxon>Magnoliopsida</taxon>
        <taxon>Liliopsida</taxon>
        <taxon>Poales</taxon>
        <taxon>Poaceae</taxon>
        <taxon>BOP clade</taxon>
        <taxon>Oryzoideae</taxon>
        <taxon>Oryzeae</taxon>
        <taxon>Oryzinae</taxon>
        <taxon>Oryza</taxon>
        <taxon>Oryza sativa</taxon>
    </lineage>
</organism>
<gene>
    <name evidence="3" type="ORF">OJ1122_A12.38</name>
    <name evidence="2" type="ORF">P0547A06.6</name>
</gene>
<reference evidence="3" key="2">
    <citation type="submission" date="2002-01" db="EMBL/GenBank/DDBJ databases">
        <title>Oryza sativa nipponbare(GA3) genomic DNA, chromosome 8, BAC clone:OJ1122_A12.</title>
        <authorList>
            <person name="Sasaki T."/>
            <person name="Matsumoto T."/>
            <person name="Yamamoto K."/>
        </authorList>
    </citation>
    <scope>NUCLEOTIDE SEQUENCE</scope>
</reference>
<name>Q6ZB39_ORYSJ</name>
<dbReference type="EMBL" id="AP004646">
    <property type="protein sequence ID" value="BAD15624.1"/>
    <property type="molecule type" value="Genomic_DNA"/>
</dbReference>
<sequence>MPTASPREPSDSHALSHPRSSENSGDLVVSPALSFQSGCFPISFPHATTIFVTPLLGRPLALSGAVASYRNGNEEDVDDAGEEEEDDGDSCRAHSCSQAKHSDGDGGLPRASISKAGGIRNSGSSPPHDLILICNSE</sequence>
<proteinExistence type="predicted"/>